<dbReference type="AlphaFoldDB" id="A0A2K9LV56"/>
<dbReference type="Proteomes" id="UP000234790">
    <property type="component" value="Chromosome"/>
</dbReference>
<sequence>MNIKIRKIDNTDWITNIFEDYENIYFSDSKPNSHINTLCYLSRNLFEENLKNKQDIDRMFLAHPNPTLSSLEMVSNTDLQIYGVYENYIQNFVNTGKKQYISFIINNKVFTSEVNDLKHLMELQIITKFSDKLVIKKENKSYFTDFDLKIISEINYDLVDIIEFENNYIIQDKEEKVILIDKNFNEQLKLTQESDFKKIYYLNKNNVLISSENNQQTLIYNFVSKTQKIFQEFFIKRAVLLNKDTLLIKKNEKNGERDLLNIII</sequence>
<evidence type="ECO:0000313" key="1">
    <source>
        <dbReference type="EMBL" id="AUM62923.1"/>
    </source>
</evidence>
<protein>
    <submittedName>
        <fullName evidence="1">Uncharacterized protein</fullName>
    </submittedName>
</protein>
<dbReference type="KEGG" id="smoo:SMONO_v1c06740"/>
<proteinExistence type="predicted"/>
<dbReference type="EMBL" id="CP025543">
    <property type="protein sequence ID" value="AUM62923.1"/>
    <property type="molecule type" value="Genomic_DNA"/>
</dbReference>
<keyword evidence="2" id="KW-1185">Reference proteome</keyword>
<reference evidence="1 2" key="1">
    <citation type="submission" date="2017-12" db="EMBL/GenBank/DDBJ databases">
        <title>Complete genome sequence of Spiroplasma monobiae MQ-1 (ATCC 33825).</title>
        <authorList>
            <person name="Tsai Y.-M."/>
            <person name="Lo W.-S."/>
            <person name="Wu P.-S."/>
            <person name="Cho S.-T."/>
            <person name="Kuo C.-H."/>
        </authorList>
    </citation>
    <scope>NUCLEOTIDE SEQUENCE [LARGE SCALE GENOMIC DNA]</scope>
    <source>
        <strain evidence="1 2">MQ-1</strain>
    </source>
</reference>
<organism evidence="1 2">
    <name type="scientific">Spiroplasma monobiae MQ-1</name>
    <dbReference type="NCBI Taxonomy" id="1336748"/>
    <lineage>
        <taxon>Bacteria</taxon>
        <taxon>Bacillati</taxon>
        <taxon>Mycoplasmatota</taxon>
        <taxon>Mollicutes</taxon>
        <taxon>Entomoplasmatales</taxon>
        <taxon>Spiroplasmataceae</taxon>
        <taxon>Spiroplasma</taxon>
    </lineage>
</organism>
<dbReference type="OrthoDB" id="389534at2"/>
<name>A0A2K9LV56_SPISQ</name>
<evidence type="ECO:0000313" key="2">
    <source>
        <dbReference type="Proteomes" id="UP000234790"/>
    </source>
</evidence>
<accession>A0A2K9LV56</accession>
<gene>
    <name evidence="1" type="ORF">SMONO_v1c06740</name>
</gene>
<dbReference type="RefSeq" id="WP_101780968.1">
    <property type="nucleotide sequence ID" value="NZ_CP025543.1"/>
</dbReference>